<dbReference type="PANTHER" id="PTHR47331">
    <property type="entry name" value="PHD-TYPE DOMAIN-CONTAINING PROTEIN"/>
    <property type="match status" value="1"/>
</dbReference>
<sequence>MSPKTAVSTYIVSGLEVSNLNGERYYSLPDVYTQKAMPVNATNITKTEFLRNWSYLDHINVPEIPAEVELLIGTNASQLMEPWEVVNSQKDGPFAIKTLLGWVVSGSGKTCKANSDSVSVNLVSVESLELLLKKQYEHDFNERDAEDKVEMSREEARFIEIMEQSVKLQDGHYSLKLPFKTKEVALPNNHCVALQRLTSLKRKMERNEKFHQEYTKFLEDVISNGFAEMVPQNELRAGEVNVFYIPHHGVYHPRKGKLRVVFDCGAKFKDDHRSSFPQEVIDTVHRNFDVDDCLKSSKSVEKAVKIAHDLSDLCHKGGFHLTQWISNSQDVLQAIPEKEHSKNRGRLLELAHAGRGEAAGGQLHTLTPLGGGGDRDREGVKPFYIFQRGGGRICREKQNVTQKNTNVNSLYRRWRPYRFAGGVRVEDGGGGVGVERGREAPPLGGAQEAGDGVEGRGEDGA</sequence>
<dbReference type="EMBL" id="JAOPHQ010001819">
    <property type="protein sequence ID" value="KAK0149192.1"/>
    <property type="molecule type" value="Genomic_DNA"/>
</dbReference>
<evidence type="ECO:0000313" key="2">
    <source>
        <dbReference type="EMBL" id="KAK0149192.1"/>
    </source>
</evidence>
<organism evidence="2 3">
    <name type="scientific">Merluccius polli</name>
    <name type="common">Benguela hake</name>
    <name type="synonym">Merluccius cadenati</name>
    <dbReference type="NCBI Taxonomy" id="89951"/>
    <lineage>
        <taxon>Eukaryota</taxon>
        <taxon>Metazoa</taxon>
        <taxon>Chordata</taxon>
        <taxon>Craniata</taxon>
        <taxon>Vertebrata</taxon>
        <taxon>Euteleostomi</taxon>
        <taxon>Actinopterygii</taxon>
        <taxon>Neopterygii</taxon>
        <taxon>Teleostei</taxon>
        <taxon>Neoteleostei</taxon>
        <taxon>Acanthomorphata</taxon>
        <taxon>Zeiogadaria</taxon>
        <taxon>Gadariae</taxon>
        <taxon>Gadiformes</taxon>
        <taxon>Gadoidei</taxon>
        <taxon>Merlucciidae</taxon>
        <taxon>Merluccius</taxon>
    </lineage>
</organism>
<reference evidence="2" key="1">
    <citation type="journal article" date="2023" name="Front. Mar. Sci.">
        <title>A new Merluccius polli reference genome to investigate the effects of global change in West African waters.</title>
        <authorList>
            <person name="Mateo J.L."/>
            <person name="Blanco-Fernandez C."/>
            <person name="Garcia-Vazquez E."/>
            <person name="Machado-Schiaffino G."/>
        </authorList>
    </citation>
    <scope>NUCLEOTIDE SEQUENCE</scope>
    <source>
        <strain evidence="2">C29</strain>
        <tissue evidence="2">Fin</tissue>
    </source>
</reference>
<feature type="region of interest" description="Disordered" evidence="1">
    <location>
        <begin position="428"/>
        <end position="461"/>
    </location>
</feature>
<comment type="caution">
    <text evidence="2">The sequence shown here is derived from an EMBL/GenBank/DDBJ whole genome shotgun (WGS) entry which is preliminary data.</text>
</comment>
<dbReference type="PANTHER" id="PTHR47331:SF3">
    <property type="match status" value="1"/>
</dbReference>
<proteinExistence type="predicted"/>
<dbReference type="Proteomes" id="UP001174136">
    <property type="component" value="Unassembled WGS sequence"/>
</dbReference>
<evidence type="ECO:0000256" key="1">
    <source>
        <dbReference type="SAM" id="MobiDB-lite"/>
    </source>
</evidence>
<gene>
    <name evidence="2" type="ORF">N1851_010280</name>
</gene>
<name>A0AA47N032_MERPO</name>
<keyword evidence="3" id="KW-1185">Reference proteome</keyword>
<dbReference type="AlphaFoldDB" id="A0AA47N032"/>
<protein>
    <submittedName>
        <fullName evidence="2">Uncharacterized protein</fullName>
    </submittedName>
</protein>
<accession>A0AA47N032</accession>
<evidence type="ECO:0000313" key="3">
    <source>
        <dbReference type="Proteomes" id="UP001174136"/>
    </source>
</evidence>